<dbReference type="PANTHER" id="PTHR10177">
    <property type="entry name" value="CYCLINS"/>
    <property type="match status" value="1"/>
</dbReference>
<organism evidence="4 5">
    <name type="scientific">Platanthera guangdongensis</name>
    <dbReference type="NCBI Taxonomy" id="2320717"/>
    <lineage>
        <taxon>Eukaryota</taxon>
        <taxon>Viridiplantae</taxon>
        <taxon>Streptophyta</taxon>
        <taxon>Embryophyta</taxon>
        <taxon>Tracheophyta</taxon>
        <taxon>Spermatophyta</taxon>
        <taxon>Magnoliopsida</taxon>
        <taxon>Liliopsida</taxon>
        <taxon>Asparagales</taxon>
        <taxon>Orchidaceae</taxon>
        <taxon>Orchidoideae</taxon>
        <taxon>Orchideae</taxon>
        <taxon>Orchidinae</taxon>
        <taxon>Platanthera</taxon>
    </lineage>
</organism>
<keyword evidence="2" id="KW-0131">Cell cycle</keyword>
<keyword evidence="1" id="KW-0132">Cell division</keyword>
<evidence type="ECO:0000259" key="3">
    <source>
        <dbReference type="Pfam" id="PF02984"/>
    </source>
</evidence>
<evidence type="ECO:0000256" key="2">
    <source>
        <dbReference type="ARBA" id="ARBA00023306"/>
    </source>
</evidence>
<protein>
    <submittedName>
        <fullName evidence="4">Cyclin-A3-2</fullName>
    </submittedName>
</protein>
<evidence type="ECO:0000256" key="1">
    <source>
        <dbReference type="ARBA" id="ARBA00022618"/>
    </source>
</evidence>
<dbReference type="InterPro" id="IPR039361">
    <property type="entry name" value="Cyclin"/>
</dbReference>
<evidence type="ECO:0000313" key="5">
    <source>
        <dbReference type="Proteomes" id="UP001412067"/>
    </source>
</evidence>
<accession>A0ABR2LKD2</accession>
<dbReference type="Proteomes" id="UP001412067">
    <property type="component" value="Unassembled WGS sequence"/>
</dbReference>
<dbReference type="InterPro" id="IPR036915">
    <property type="entry name" value="Cyclin-like_sf"/>
</dbReference>
<comment type="caution">
    <text evidence="4">The sequence shown here is derived from an EMBL/GenBank/DDBJ whole genome shotgun (WGS) entry which is preliminary data.</text>
</comment>
<dbReference type="SUPFAM" id="SSF47954">
    <property type="entry name" value="Cyclin-like"/>
    <property type="match status" value="1"/>
</dbReference>
<feature type="domain" description="Cyclin C-terminal" evidence="3">
    <location>
        <begin position="16"/>
        <end position="80"/>
    </location>
</feature>
<name>A0ABR2LKD2_9ASPA</name>
<sequence>MESIILKFLKFEMYNPTIKTFLVFHIRNRFVHIKYQNLLLELMGCYLADLSLLVYKCVQFPPSVVAASVIFVAKFTINQDNPPCVRPFG</sequence>
<dbReference type="Gene3D" id="1.10.472.10">
    <property type="entry name" value="Cyclin-like"/>
    <property type="match status" value="1"/>
</dbReference>
<dbReference type="InterPro" id="IPR004367">
    <property type="entry name" value="Cyclin_C-dom"/>
</dbReference>
<dbReference type="EMBL" id="JBBWWR010000019">
    <property type="protein sequence ID" value="KAK8942017.1"/>
    <property type="molecule type" value="Genomic_DNA"/>
</dbReference>
<reference evidence="4 5" key="1">
    <citation type="journal article" date="2022" name="Nat. Plants">
        <title>Genomes of leafy and leafless Platanthera orchids illuminate the evolution of mycoheterotrophy.</title>
        <authorList>
            <person name="Li M.H."/>
            <person name="Liu K.W."/>
            <person name="Li Z."/>
            <person name="Lu H.C."/>
            <person name="Ye Q.L."/>
            <person name="Zhang D."/>
            <person name="Wang J.Y."/>
            <person name="Li Y.F."/>
            <person name="Zhong Z.M."/>
            <person name="Liu X."/>
            <person name="Yu X."/>
            <person name="Liu D.K."/>
            <person name="Tu X.D."/>
            <person name="Liu B."/>
            <person name="Hao Y."/>
            <person name="Liao X.Y."/>
            <person name="Jiang Y.T."/>
            <person name="Sun W.H."/>
            <person name="Chen J."/>
            <person name="Chen Y.Q."/>
            <person name="Ai Y."/>
            <person name="Zhai J.W."/>
            <person name="Wu S.S."/>
            <person name="Zhou Z."/>
            <person name="Hsiao Y.Y."/>
            <person name="Wu W.L."/>
            <person name="Chen Y.Y."/>
            <person name="Lin Y.F."/>
            <person name="Hsu J.L."/>
            <person name="Li C.Y."/>
            <person name="Wang Z.W."/>
            <person name="Zhao X."/>
            <person name="Zhong W.Y."/>
            <person name="Ma X.K."/>
            <person name="Ma L."/>
            <person name="Huang J."/>
            <person name="Chen G.Z."/>
            <person name="Huang M.Z."/>
            <person name="Huang L."/>
            <person name="Peng D.H."/>
            <person name="Luo Y.B."/>
            <person name="Zou S.Q."/>
            <person name="Chen S.P."/>
            <person name="Lan S."/>
            <person name="Tsai W.C."/>
            <person name="Van de Peer Y."/>
            <person name="Liu Z.J."/>
        </authorList>
    </citation>
    <scope>NUCLEOTIDE SEQUENCE [LARGE SCALE GENOMIC DNA]</scope>
    <source>
        <strain evidence="4">Lor288</strain>
    </source>
</reference>
<gene>
    <name evidence="4" type="primary">CYCA3-2</name>
    <name evidence="4" type="ORF">KSP40_PGU015035</name>
</gene>
<keyword evidence="5" id="KW-1185">Reference proteome</keyword>
<dbReference type="Pfam" id="PF02984">
    <property type="entry name" value="Cyclin_C"/>
    <property type="match status" value="1"/>
</dbReference>
<evidence type="ECO:0000313" key="4">
    <source>
        <dbReference type="EMBL" id="KAK8942017.1"/>
    </source>
</evidence>
<proteinExistence type="predicted"/>